<organism evidence="2 3">
    <name type="scientific">Cyclocybe aegerita</name>
    <name type="common">Black poplar mushroom</name>
    <name type="synonym">Agrocybe aegerita</name>
    <dbReference type="NCBI Taxonomy" id="1973307"/>
    <lineage>
        <taxon>Eukaryota</taxon>
        <taxon>Fungi</taxon>
        <taxon>Dikarya</taxon>
        <taxon>Basidiomycota</taxon>
        <taxon>Agaricomycotina</taxon>
        <taxon>Agaricomycetes</taxon>
        <taxon>Agaricomycetidae</taxon>
        <taxon>Agaricales</taxon>
        <taxon>Agaricineae</taxon>
        <taxon>Bolbitiaceae</taxon>
        <taxon>Cyclocybe</taxon>
    </lineage>
</organism>
<dbReference type="Proteomes" id="UP000467700">
    <property type="component" value="Unassembled WGS sequence"/>
</dbReference>
<gene>
    <name evidence="2" type="ORF">AAE3_LOCUS13079</name>
</gene>
<comment type="caution">
    <text evidence="2">The sequence shown here is derived from an EMBL/GenBank/DDBJ whole genome shotgun (WGS) entry which is preliminary data.</text>
</comment>
<name>A0A8S0W0W6_CYCAE</name>
<feature type="compositionally biased region" description="Basic and acidic residues" evidence="1">
    <location>
        <begin position="177"/>
        <end position="187"/>
    </location>
</feature>
<keyword evidence="3" id="KW-1185">Reference proteome</keyword>
<dbReference type="EMBL" id="CACVBS010000098">
    <property type="protein sequence ID" value="CAA7270844.1"/>
    <property type="molecule type" value="Genomic_DNA"/>
</dbReference>
<evidence type="ECO:0000313" key="3">
    <source>
        <dbReference type="Proteomes" id="UP000467700"/>
    </source>
</evidence>
<sequence length="193" mass="20347">MHAPPSLPVSDGFPMDFPPLLPPAGLPNPAPPLGGLFGHLFTLSRPQTNPYGPSIPGKLTPAASENLTAQTQSGHEDDSTCEGMSMAREDKDARVTTCTCIKQPSGGGWQTHAVGGPQAPSCLSFPYKRTCCPCMRNDGDTPPRPIPQWAPVPLSHALASLAPTYRPGAQAGEEDDQGRPRHEDDSSMRTAAA</sequence>
<evidence type="ECO:0000313" key="2">
    <source>
        <dbReference type="EMBL" id="CAA7270844.1"/>
    </source>
</evidence>
<evidence type="ECO:0000256" key="1">
    <source>
        <dbReference type="SAM" id="MobiDB-lite"/>
    </source>
</evidence>
<protein>
    <submittedName>
        <fullName evidence="2">Uncharacterized protein</fullName>
    </submittedName>
</protein>
<proteinExistence type="predicted"/>
<dbReference type="AlphaFoldDB" id="A0A8S0W0W6"/>
<reference evidence="2 3" key="1">
    <citation type="submission" date="2020-01" db="EMBL/GenBank/DDBJ databases">
        <authorList>
            <person name="Gupta K D."/>
        </authorList>
    </citation>
    <scope>NUCLEOTIDE SEQUENCE [LARGE SCALE GENOMIC DNA]</scope>
</reference>
<accession>A0A8S0W0W6</accession>
<feature type="region of interest" description="Disordered" evidence="1">
    <location>
        <begin position="160"/>
        <end position="193"/>
    </location>
</feature>